<dbReference type="SMART" id="SM00530">
    <property type="entry name" value="HTH_XRE"/>
    <property type="match status" value="1"/>
</dbReference>
<reference evidence="2 3" key="1">
    <citation type="submission" date="2024-03" db="EMBL/GenBank/DDBJ databases">
        <title>Sequence of Lycoming College Course Isolates.</title>
        <authorList>
            <person name="Plotts O."/>
            <person name="Newman J."/>
        </authorList>
    </citation>
    <scope>NUCLEOTIDE SEQUENCE [LARGE SCALE GENOMIC DNA]</scope>
    <source>
        <strain evidence="2 3">CJB-3</strain>
    </source>
</reference>
<proteinExistence type="predicted"/>
<evidence type="ECO:0000259" key="1">
    <source>
        <dbReference type="PROSITE" id="PS50943"/>
    </source>
</evidence>
<name>A0ABU8NSW8_9SPHI</name>
<dbReference type="RefSeq" id="WP_337717493.1">
    <property type="nucleotide sequence ID" value="NZ_JBBEUB010000009.1"/>
</dbReference>
<dbReference type="InterPro" id="IPR001387">
    <property type="entry name" value="Cro/C1-type_HTH"/>
</dbReference>
<accession>A0ABU8NSW8</accession>
<gene>
    <name evidence="2" type="ORF">WAE58_21495</name>
</gene>
<dbReference type="EMBL" id="JBBEUB010000009">
    <property type="protein sequence ID" value="MEJ2905034.1"/>
    <property type="molecule type" value="Genomic_DNA"/>
</dbReference>
<feature type="domain" description="HTH cro/C1-type" evidence="1">
    <location>
        <begin position="32"/>
        <end position="76"/>
    </location>
</feature>
<evidence type="ECO:0000313" key="3">
    <source>
        <dbReference type="Proteomes" id="UP001378956"/>
    </source>
</evidence>
<protein>
    <submittedName>
        <fullName evidence="2">Helix-turn-helix transcriptional regulator</fullName>
    </submittedName>
</protein>
<dbReference type="Proteomes" id="UP001378956">
    <property type="component" value="Unassembled WGS sequence"/>
</dbReference>
<sequence length="146" mass="16640">MNTSKTSKATEIFDKDIAKRLYEFRTLFVSKSQKEAAEKLGLTPAWLSYAENGLRRVRMDVVEKLVKQYDLNMEWFTTGLGPKQNKNQAKPTAGSSLSSVHQEVLLIRKTLSIFEANLTQAFKIIETQQKQIDDLTKKLNSIEQGN</sequence>
<dbReference type="Pfam" id="PF01381">
    <property type="entry name" value="HTH_3"/>
    <property type="match status" value="1"/>
</dbReference>
<dbReference type="Gene3D" id="1.10.260.40">
    <property type="entry name" value="lambda repressor-like DNA-binding domains"/>
    <property type="match status" value="1"/>
</dbReference>
<dbReference type="SUPFAM" id="SSF47413">
    <property type="entry name" value="lambda repressor-like DNA-binding domains"/>
    <property type="match status" value="1"/>
</dbReference>
<dbReference type="InterPro" id="IPR010982">
    <property type="entry name" value="Lambda_DNA-bd_dom_sf"/>
</dbReference>
<keyword evidence="3" id="KW-1185">Reference proteome</keyword>
<comment type="caution">
    <text evidence="2">The sequence shown here is derived from an EMBL/GenBank/DDBJ whole genome shotgun (WGS) entry which is preliminary data.</text>
</comment>
<dbReference type="CDD" id="cd00093">
    <property type="entry name" value="HTH_XRE"/>
    <property type="match status" value="1"/>
</dbReference>
<organism evidence="2 3">
    <name type="scientific">Pedobacter panaciterrae</name>
    <dbReference type="NCBI Taxonomy" id="363849"/>
    <lineage>
        <taxon>Bacteria</taxon>
        <taxon>Pseudomonadati</taxon>
        <taxon>Bacteroidota</taxon>
        <taxon>Sphingobacteriia</taxon>
        <taxon>Sphingobacteriales</taxon>
        <taxon>Sphingobacteriaceae</taxon>
        <taxon>Pedobacter</taxon>
    </lineage>
</organism>
<dbReference type="PROSITE" id="PS50943">
    <property type="entry name" value="HTH_CROC1"/>
    <property type="match status" value="1"/>
</dbReference>
<evidence type="ECO:0000313" key="2">
    <source>
        <dbReference type="EMBL" id="MEJ2905034.1"/>
    </source>
</evidence>